<dbReference type="HOGENOM" id="CLU_3134137_0_0_9"/>
<keyword evidence="1" id="KW-0472">Membrane</keyword>
<dbReference type="Proteomes" id="UP000003490">
    <property type="component" value="Unassembled WGS sequence"/>
</dbReference>
<proteinExistence type="predicted"/>
<gene>
    <name evidence="2" type="ORF">CLOLEP_03645</name>
</gene>
<reference evidence="2 3" key="2">
    <citation type="submission" date="2007-08" db="EMBL/GenBank/DDBJ databases">
        <authorList>
            <person name="Fulton L."/>
            <person name="Clifton S."/>
            <person name="Fulton B."/>
            <person name="Xu J."/>
            <person name="Minx P."/>
            <person name="Pepin K.H."/>
            <person name="Johnson M."/>
            <person name="Thiruvilangam P."/>
            <person name="Bhonagiri V."/>
            <person name="Nash W.E."/>
            <person name="Wang C."/>
            <person name="Mardis E.R."/>
            <person name="Wilson R.K."/>
        </authorList>
    </citation>
    <scope>NUCLEOTIDE SEQUENCE [LARGE SCALE GENOMIC DNA]</scope>
    <source>
        <strain evidence="2 3">DSM 753</strain>
    </source>
</reference>
<reference evidence="2 3" key="1">
    <citation type="submission" date="2007-08" db="EMBL/GenBank/DDBJ databases">
        <title>Draft genome sequence of Clostridium leptum (DSM 753).</title>
        <authorList>
            <person name="Sudarsanam P."/>
            <person name="Ley R."/>
            <person name="Guruge J."/>
            <person name="Turnbaugh P.J."/>
            <person name="Mahowald M."/>
            <person name="Liep D."/>
            <person name="Gordon J."/>
        </authorList>
    </citation>
    <scope>NUCLEOTIDE SEQUENCE [LARGE SCALE GENOMIC DNA]</scope>
    <source>
        <strain evidence="2 3">DSM 753</strain>
    </source>
</reference>
<keyword evidence="1" id="KW-1133">Transmembrane helix</keyword>
<keyword evidence="1" id="KW-0812">Transmembrane</keyword>
<sequence>MSNPPEYANTTFLISAILTNSQNIFIMADVFIQRFLLYTLYAKNQEFCA</sequence>
<protein>
    <submittedName>
        <fullName evidence="2">Uncharacterized protein</fullName>
    </submittedName>
</protein>
<feature type="transmembrane region" description="Helical" evidence="1">
    <location>
        <begin position="12"/>
        <end position="32"/>
    </location>
</feature>
<evidence type="ECO:0000313" key="2">
    <source>
        <dbReference type="EMBL" id="EDO59595.1"/>
    </source>
</evidence>
<comment type="caution">
    <text evidence="2">The sequence shown here is derived from an EMBL/GenBank/DDBJ whole genome shotgun (WGS) entry which is preliminary data.</text>
</comment>
<accession>A7VYG6</accession>
<name>A7VYG6_9FIRM</name>
<evidence type="ECO:0000256" key="1">
    <source>
        <dbReference type="SAM" id="Phobius"/>
    </source>
</evidence>
<evidence type="ECO:0000313" key="3">
    <source>
        <dbReference type="Proteomes" id="UP000003490"/>
    </source>
</evidence>
<organism evidence="2 3">
    <name type="scientific">[Clostridium] leptum DSM 753</name>
    <dbReference type="NCBI Taxonomy" id="428125"/>
    <lineage>
        <taxon>Bacteria</taxon>
        <taxon>Bacillati</taxon>
        <taxon>Bacillota</taxon>
        <taxon>Clostridia</taxon>
        <taxon>Eubacteriales</taxon>
        <taxon>Oscillospiraceae</taxon>
        <taxon>Oscillospiraceae incertae sedis</taxon>
    </lineage>
</organism>
<dbReference type="EMBL" id="ABCB02000021">
    <property type="protein sequence ID" value="EDO59595.1"/>
    <property type="molecule type" value="Genomic_DNA"/>
</dbReference>
<dbReference type="AlphaFoldDB" id="A7VYG6"/>